<dbReference type="PANTHER" id="PTHR30024:SF47">
    <property type="entry name" value="TAURINE-BINDING PERIPLASMIC PROTEIN"/>
    <property type="match status" value="1"/>
</dbReference>
<gene>
    <name evidence="5" type="ORF">RF683_04680</name>
</gene>
<dbReference type="PANTHER" id="PTHR30024">
    <property type="entry name" value="ALIPHATIC SULFONATES-BINDING PROTEIN-RELATED"/>
    <property type="match status" value="1"/>
</dbReference>
<dbReference type="Pfam" id="PF22384">
    <property type="entry name" value="PBP2_Ca3427_like"/>
    <property type="match status" value="1"/>
</dbReference>
<proteinExistence type="inferred from homology"/>
<evidence type="ECO:0000259" key="4">
    <source>
        <dbReference type="Pfam" id="PF22384"/>
    </source>
</evidence>
<evidence type="ECO:0000256" key="2">
    <source>
        <dbReference type="ARBA" id="ARBA00010742"/>
    </source>
</evidence>
<feature type="domain" description="Ca3427-like PBP 2" evidence="4">
    <location>
        <begin position="87"/>
        <end position="178"/>
    </location>
</feature>
<keyword evidence="3" id="KW-0732">Signal</keyword>
<dbReference type="Gene3D" id="3.40.190.10">
    <property type="entry name" value="Periplasmic binding protein-like II"/>
    <property type="match status" value="2"/>
</dbReference>
<protein>
    <submittedName>
        <fullName evidence="5">Substrate-binding domain-containing protein</fullName>
    </submittedName>
</protein>
<name>A0ABY9RBV9_9FLAO</name>
<comment type="similarity">
    <text evidence="2">Belongs to the bacterial solute-binding protein SsuA/TauA family.</text>
</comment>
<dbReference type="RefSeq" id="WP_309533034.1">
    <property type="nucleotide sequence ID" value="NZ_CP133721.1"/>
</dbReference>
<keyword evidence="6" id="KW-1185">Reference proteome</keyword>
<dbReference type="EMBL" id="CP133721">
    <property type="protein sequence ID" value="WMW78742.1"/>
    <property type="molecule type" value="Genomic_DNA"/>
</dbReference>
<evidence type="ECO:0000256" key="3">
    <source>
        <dbReference type="ARBA" id="ARBA00022729"/>
    </source>
</evidence>
<dbReference type="InterPro" id="IPR054364">
    <property type="entry name" value="Ca3427-like_PBP2"/>
</dbReference>
<dbReference type="SUPFAM" id="SSF53850">
    <property type="entry name" value="Periplasmic binding protein-like II"/>
    <property type="match status" value="1"/>
</dbReference>
<organism evidence="5 6">
    <name type="scientific">Flavobacterium nakdongensis</name>
    <dbReference type="NCBI Taxonomy" id="3073563"/>
    <lineage>
        <taxon>Bacteria</taxon>
        <taxon>Pseudomonadati</taxon>
        <taxon>Bacteroidota</taxon>
        <taxon>Flavobacteriia</taxon>
        <taxon>Flavobacteriales</taxon>
        <taxon>Flavobacteriaceae</taxon>
        <taxon>Flavobacterium</taxon>
    </lineage>
</organism>
<reference evidence="5" key="1">
    <citation type="submission" date="2023-09" db="EMBL/GenBank/DDBJ databases">
        <title>Flavobacterium sp. 20NA77.7 isolated from freshwater.</title>
        <authorList>
            <person name="Le V."/>
            <person name="Ko S.-R."/>
            <person name="Ahn C.-Y."/>
            <person name="Oh H.-M."/>
        </authorList>
    </citation>
    <scope>NUCLEOTIDE SEQUENCE</scope>
    <source>
        <strain evidence="5">20NA77.7</strain>
    </source>
</reference>
<evidence type="ECO:0000256" key="1">
    <source>
        <dbReference type="ARBA" id="ARBA00004418"/>
    </source>
</evidence>
<sequence length="281" mass="31932">MKTVKIAGVPEHFNLPWHLCIENGEFEEVGIDLQWIDVPEGTGKMCEMLKEGEVDLAILLSEGIIKSISDENPSSILQKYVESPLIWGIHTSVNSNFTSVNELENEVIAISRFGSGSHLMSLIHAKSKGWDLANLKFKVVNTIEGAIKALSEGEASYFMWEKFMTKPLVDTAIFNRVAEFPTPWPCFVIAGRNEFLSQSAFVMNQILDIINTTTEEFKQIPSIDRTLATRYDLKIEDVQAWLHHTHWSQNKLDKLTFEAIQNQLFDLALIKSKKEYKEVVL</sequence>
<dbReference type="CDD" id="cd13637">
    <property type="entry name" value="PBP2_Ca3427_like"/>
    <property type="match status" value="1"/>
</dbReference>
<evidence type="ECO:0000313" key="6">
    <source>
        <dbReference type="Proteomes" id="UP001180481"/>
    </source>
</evidence>
<evidence type="ECO:0000313" key="5">
    <source>
        <dbReference type="EMBL" id="WMW78742.1"/>
    </source>
</evidence>
<comment type="subcellular location">
    <subcellularLocation>
        <location evidence="1">Periplasm</location>
    </subcellularLocation>
</comment>
<dbReference type="Proteomes" id="UP001180481">
    <property type="component" value="Chromosome"/>
</dbReference>
<accession>A0ABY9RBV9</accession>